<dbReference type="Proteomes" id="UP000055048">
    <property type="component" value="Unassembled WGS sequence"/>
</dbReference>
<proteinExistence type="predicted"/>
<name>A0A0V0TNW2_9BILA</name>
<dbReference type="AlphaFoldDB" id="A0A0V0TNW2"/>
<reference evidence="1 2" key="1">
    <citation type="submission" date="2015-01" db="EMBL/GenBank/DDBJ databases">
        <title>Evolution of Trichinella species and genotypes.</title>
        <authorList>
            <person name="Korhonen P.K."/>
            <person name="Edoardo P."/>
            <person name="Giuseppe L.R."/>
            <person name="Gasser R.B."/>
        </authorList>
    </citation>
    <scope>NUCLEOTIDE SEQUENCE [LARGE SCALE GENOMIC DNA]</scope>
    <source>
        <strain evidence="1">ISS417</strain>
    </source>
</reference>
<evidence type="ECO:0000313" key="1">
    <source>
        <dbReference type="EMBL" id="KRX40683.1"/>
    </source>
</evidence>
<accession>A0A0V0TNW2</accession>
<keyword evidence="2" id="KW-1185">Reference proteome</keyword>
<dbReference type="EMBL" id="JYDJ01000193">
    <property type="protein sequence ID" value="KRX40683.1"/>
    <property type="molecule type" value="Genomic_DNA"/>
</dbReference>
<feature type="non-terminal residue" evidence="1">
    <location>
        <position position="1"/>
    </location>
</feature>
<dbReference type="STRING" id="144512.A0A0V0TNW2"/>
<comment type="caution">
    <text evidence="1">The sequence shown here is derived from an EMBL/GenBank/DDBJ whole genome shotgun (WGS) entry which is preliminary data.</text>
</comment>
<gene>
    <name evidence="1" type="ORF">T05_4471</name>
</gene>
<protein>
    <submittedName>
        <fullName evidence="1">Uncharacterized protein</fullName>
    </submittedName>
</protein>
<sequence>LIVSAWLFDCICNLSERWLPKWVIKRLLCVKGGMGFQSCLRFLYYINKHLAGVKQTFFKPSWFA</sequence>
<organism evidence="1 2">
    <name type="scientific">Trichinella murrelli</name>
    <dbReference type="NCBI Taxonomy" id="144512"/>
    <lineage>
        <taxon>Eukaryota</taxon>
        <taxon>Metazoa</taxon>
        <taxon>Ecdysozoa</taxon>
        <taxon>Nematoda</taxon>
        <taxon>Enoplea</taxon>
        <taxon>Dorylaimia</taxon>
        <taxon>Trichinellida</taxon>
        <taxon>Trichinellidae</taxon>
        <taxon>Trichinella</taxon>
    </lineage>
</organism>
<evidence type="ECO:0000313" key="2">
    <source>
        <dbReference type="Proteomes" id="UP000055048"/>
    </source>
</evidence>